<dbReference type="PANTHER" id="PTHR48111:SF40">
    <property type="entry name" value="PHOSPHATE REGULON TRANSCRIPTIONAL REGULATORY PROTEIN PHOB"/>
    <property type="match status" value="1"/>
</dbReference>
<dbReference type="EMBL" id="FOXA01000007">
    <property type="protein sequence ID" value="SFP49399.1"/>
    <property type="molecule type" value="Genomic_DNA"/>
</dbReference>
<feature type="modified residue" description="4-aspartylphosphate" evidence="4">
    <location>
        <position position="65"/>
    </location>
</feature>
<evidence type="ECO:0000256" key="3">
    <source>
        <dbReference type="ARBA" id="ARBA00023125"/>
    </source>
</evidence>
<evidence type="ECO:0000313" key="7">
    <source>
        <dbReference type="Proteomes" id="UP000199356"/>
    </source>
</evidence>
<dbReference type="SUPFAM" id="SSF52172">
    <property type="entry name" value="CheY-like"/>
    <property type="match status" value="1"/>
</dbReference>
<reference evidence="6 7" key="1">
    <citation type="submission" date="2016-10" db="EMBL/GenBank/DDBJ databases">
        <authorList>
            <person name="de Groot N.N."/>
        </authorList>
    </citation>
    <scope>NUCLEOTIDE SEQUENCE [LARGE SCALE GENOMIC DNA]</scope>
    <source>
        <strain evidence="6 7">DSM 19547</strain>
    </source>
</reference>
<accession>A0A1I5QT12</accession>
<dbReference type="Gene3D" id="3.40.50.2300">
    <property type="match status" value="1"/>
</dbReference>
<dbReference type="RefSeq" id="WP_143096137.1">
    <property type="nucleotide sequence ID" value="NZ_FOXA01000007.1"/>
</dbReference>
<dbReference type="OrthoDB" id="582170at2"/>
<evidence type="ECO:0000256" key="1">
    <source>
        <dbReference type="ARBA" id="ARBA00022553"/>
    </source>
</evidence>
<feature type="domain" description="Response regulatory" evidence="5">
    <location>
        <begin position="13"/>
        <end position="125"/>
    </location>
</feature>
<name>A0A1I5QT12_9RHOB</name>
<evidence type="ECO:0000256" key="4">
    <source>
        <dbReference type="PROSITE-ProRule" id="PRU00169"/>
    </source>
</evidence>
<dbReference type="PROSITE" id="PS50110">
    <property type="entry name" value="RESPONSE_REGULATORY"/>
    <property type="match status" value="1"/>
</dbReference>
<dbReference type="GO" id="GO:0000976">
    <property type="term" value="F:transcription cis-regulatory region binding"/>
    <property type="evidence" value="ECO:0007669"/>
    <property type="project" value="TreeGrafter"/>
</dbReference>
<dbReference type="Proteomes" id="UP000199356">
    <property type="component" value="Unassembled WGS sequence"/>
</dbReference>
<dbReference type="GO" id="GO:0005829">
    <property type="term" value="C:cytosol"/>
    <property type="evidence" value="ECO:0007669"/>
    <property type="project" value="TreeGrafter"/>
</dbReference>
<sequence length="130" mass="13708">MTPDRVSGRTGLEVLLVEDETVVSMDLEAVLEEMGHTVAGVAAHAGRALEMIEARHAQLDLALIDIRLAGETARPVADALDAHGIPYVAVTGLDVDEVRSLGFHGGYVTKPCLAPQLETAIRATLARAEG</sequence>
<organism evidence="6 7">
    <name type="scientific">Tranquillimonas alkanivorans</name>
    <dbReference type="NCBI Taxonomy" id="441119"/>
    <lineage>
        <taxon>Bacteria</taxon>
        <taxon>Pseudomonadati</taxon>
        <taxon>Pseudomonadota</taxon>
        <taxon>Alphaproteobacteria</taxon>
        <taxon>Rhodobacterales</taxon>
        <taxon>Roseobacteraceae</taxon>
        <taxon>Tranquillimonas</taxon>
    </lineage>
</organism>
<dbReference type="InterPro" id="IPR011006">
    <property type="entry name" value="CheY-like_superfamily"/>
</dbReference>
<proteinExistence type="predicted"/>
<gene>
    <name evidence="6" type="ORF">SAMN04488047_10796</name>
</gene>
<dbReference type="InterPro" id="IPR039420">
    <property type="entry name" value="WalR-like"/>
</dbReference>
<dbReference type="Pfam" id="PF00072">
    <property type="entry name" value="Response_reg"/>
    <property type="match status" value="1"/>
</dbReference>
<dbReference type="AlphaFoldDB" id="A0A1I5QT12"/>
<keyword evidence="3" id="KW-0238">DNA-binding</keyword>
<dbReference type="STRING" id="441119.SAMN04488047_10796"/>
<dbReference type="GO" id="GO:0032993">
    <property type="term" value="C:protein-DNA complex"/>
    <property type="evidence" value="ECO:0007669"/>
    <property type="project" value="TreeGrafter"/>
</dbReference>
<keyword evidence="1 4" id="KW-0597">Phosphoprotein</keyword>
<evidence type="ECO:0000259" key="5">
    <source>
        <dbReference type="PROSITE" id="PS50110"/>
    </source>
</evidence>
<evidence type="ECO:0000256" key="2">
    <source>
        <dbReference type="ARBA" id="ARBA00023012"/>
    </source>
</evidence>
<evidence type="ECO:0000313" key="6">
    <source>
        <dbReference type="EMBL" id="SFP49399.1"/>
    </source>
</evidence>
<dbReference type="GO" id="GO:0006355">
    <property type="term" value="P:regulation of DNA-templated transcription"/>
    <property type="evidence" value="ECO:0007669"/>
    <property type="project" value="TreeGrafter"/>
</dbReference>
<dbReference type="GO" id="GO:0000156">
    <property type="term" value="F:phosphorelay response regulator activity"/>
    <property type="evidence" value="ECO:0007669"/>
    <property type="project" value="TreeGrafter"/>
</dbReference>
<dbReference type="SMART" id="SM00448">
    <property type="entry name" value="REC"/>
    <property type="match status" value="1"/>
</dbReference>
<keyword evidence="2" id="KW-0902">Two-component regulatory system</keyword>
<protein>
    <submittedName>
        <fullName evidence="6">Response regulator receiver domain-containing protein</fullName>
    </submittedName>
</protein>
<dbReference type="InterPro" id="IPR001789">
    <property type="entry name" value="Sig_transdc_resp-reg_receiver"/>
</dbReference>
<dbReference type="PANTHER" id="PTHR48111">
    <property type="entry name" value="REGULATOR OF RPOS"/>
    <property type="match status" value="1"/>
</dbReference>
<keyword evidence="7" id="KW-1185">Reference proteome</keyword>